<accession>A0A2J6QQ12</accession>
<gene>
    <name evidence="2" type="ORF">NA56DRAFT_742510</name>
</gene>
<feature type="chain" id="PRO_5014370050" evidence="1">
    <location>
        <begin position="20"/>
        <end position="126"/>
    </location>
</feature>
<dbReference type="EMBL" id="KZ613464">
    <property type="protein sequence ID" value="PMD28356.1"/>
    <property type="molecule type" value="Genomic_DNA"/>
</dbReference>
<name>A0A2J6QQ12_9HELO</name>
<evidence type="ECO:0000313" key="3">
    <source>
        <dbReference type="Proteomes" id="UP000235672"/>
    </source>
</evidence>
<feature type="signal peptide" evidence="1">
    <location>
        <begin position="1"/>
        <end position="19"/>
    </location>
</feature>
<dbReference type="AlphaFoldDB" id="A0A2J6QQ12"/>
<sequence>MSSLCFRALWMLTPAIGSGRLTLPVEAPPEPQALRKSPRMRSLAHNLDKPRRVAWLHFAWRENNRVLQKAEMKVQGVRGHKHTLISISHAHADAYANAPMRMQNTIELLEMQAQGGLALRWQRTRG</sequence>
<keyword evidence="1" id="KW-0732">Signal</keyword>
<keyword evidence="3" id="KW-1185">Reference proteome</keyword>
<organism evidence="2 3">
    <name type="scientific">Hyaloscypha hepaticicola</name>
    <dbReference type="NCBI Taxonomy" id="2082293"/>
    <lineage>
        <taxon>Eukaryota</taxon>
        <taxon>Fungi</taxon>
        <taxon>Dikarya</taxon>
        <taxon>Ascomycota</taxon>
        <taxon>Pezizomycotina</taxon>
        <taxon>Leotiomycetes</taxon>
        <taxon>Helotiales</taxon>
        <taxon>Hyaloscyphaceae</taxon>
        <taxon>Hyaloscypha</taxon>
    </lineage>
</organism>
<protein>
    <submittedName>
        <fullName evidence="2">Uncharacterized protein</fullName>
    </submittedName>
</protein>
<proteinExistence type="predicted"/>
<reference evidence="2 3" key="1">
    <citation type="submission" date="2016-05" db="EMBL/GenBank/DDBJ databases">
        <title>A degradative enzymes factory behind the ericoid mycorrhizal symbiosis.</title>
        <authorList>
            <consortium name="DOE Joint Genome Institute"/>
            <person name="Martino E."/>
            <person name="Morin E."/>
            <person name="Grelet G."/>
            <person name="Kuo A."/>
            <person name="Kohler A."/>
            <person name="Daghino S."/>
            <person name="Barry K."/>
            <person name="Choi C."/>
            <person name="Cichocki N."/>
            <person name="Clum A."/>
            <person name="Copeland A."/>
            <person name="Hainaut M."/>
            <person name="Haridas S."/>
            <person name="Labutti K."/>
            <person name="Lindquist E."/>
            <person name="Lipzen A."/>
            <person name="Khouja H.-R."/>
            <person name="Murat C."/>
            <person name="Ohm R."/>
            <person name="Olson A."/>
            <person name="Spatafora J."/>
            <person name="Veneault-Fourrey C."/>
            <person name="Henrissat B."/>
            <person name="Grigoriev I."/>
            <person name="Martin F."/>
            <person name="Perotto S."/>
        </authorList>
    </citation>
    <scope>NUCLEOTIDE SEQUENCE [LARGE SCALE GENOMIC DNA]</scope>
    <source>
        <strain evidence="2 3">UAMH 7357</strain>
    </source>
</reference>
<evidence type="ECO:0000313" key="2">
    <source>
        <dbReference type="EMBL" id="PMD28356.1"/>
    </source>
</evidence>
<dbReference type="Proteomes" id="UP000235672">
    <property type="component" value="Unassembled WGS sequence"/>
</dbReference>
<evidence type="ECO:0000256" key="1">
    <source>
        <dbReference type="SAM" id="SignalP"/>
    </source>
</evidence>